<evidence type="ECO:0000256" key="12">
    <source>
        <dbReference type="ARBA" id="ARBA00023136"/>
    </source>
</evidence>
<evidence type="ECO:0000256" key="7">
    <source>
        <dbReference type="ARBA" id="ARBA00022723"/>
    </source>
</evidence>
<evidence type="ECO:0000256" key="2">
    <source>
        <dbReference type="ARBA" id="ARBA00006024"/>
    </source>
</evidence>
<evidence type="ECO:0000256" key="3">
    <source>
        <dbReference type="ARBA" id="ARBA00022448"/>
    </source>
</evidence>
<dbReference type="InterPro" id="IPR018303">
    <property type="entry name" value="ATPase_P-typ_P_site"/>
</dbReference>
<feature type="transmembrane region" description="Helical" evidence="13">
    <location>
        <begin position="217"/>
        <end position="237"/>
    </location>
</feature>
<dbReference type="InterPro" id="IPR023299">
    <property type="entry name" value="ATPase_P-typ_cyto_dom_N"/>
</dbReference>
<dbReference type="InterPro" id="IPR036412">
    <property type="entry name" value="HAD-like_sf"/>
</dbReference>
<keyword evidence="11" id="KW-0406">Ion transport</keyword>
<dbReference type="PRINTS" id="PR00943">
    <property type="entry name" value="CUATPASE"/>
</dbReference>
<evidence type="ECO:0000256" key="1">
    <source>
        <dbReference type="ARBA" id="ARBA00004651"/>
    </source>
</evidence>
<evidence type="ECO:0000259" key="15">
    <source>
        <dbReference type="Pfam" id="PF12156"/>
    </source>
</evidence>
<dbReference type="SUPFAM" id="SSF55008">
    <property type="entry name" value="HMA, heavy metal-associated domain"/>
    <property type="match status" value="1"/>
</dbReference>
<keyword evidence="5" id="KW-0597">Phosphoprotein</keyword>
<dbReference type="Pfam" id="PF00122">
    <property type="entry name" value="E1-E2_ATPase"/>
    <property type="match status" value="1"/>
</dbReference>
<keyword evidence="3" id="KW-0813">Transport</keyword>
<dbReference type="InterPro" id="IPR059000">
    <property type="entry name" value="ATPase_P-type_domA"/>
</dbReference>
<comment type="subcellular location">
    <subcellularLocation>
        <location evidence="1">Cell membrane</location>
        <topology evidence="1">Multi-pass membrane protein</topology>
    </subcellularLocation>
</comment>
<dbReference type="SUPFAM" id="SSF81665">
    <property type="entry name" value="Calcium ATPase, transmembrane domain M"/>
    <property type="match status" value="1"/>
</dbReference>
<feature type="domain" description="P-type ATPase A" evidence="14">
    <location>
        <begin position="312"/>
        <end position="405"/>
    </location>
</feature>
<evidence type="ECO:0000256" key="10">
    <source>
        <dbReference type="ARBA" id="ARBA00022989"/>
    </source>
</evidence>
<feature type="domain" description="Putative metal-binding" evidence="15">
    <location>
        <begin position="12"/>
        <end position="87"/>
    </location>
</feature>
<keyword evidence="17" id="KW-1185">Reference proteome</keyword>
<evidence type="ECO:0000313" key="17">
    <source>
        <dbReference type="Proteomes" id="UP001596163"/>
    </source>
</evidence>
<keyword evidence="7" id="KW-0479">Metal-binding</keyword>
<evidence type="ECO:0000259" key="14">
    <source>
        <dbReference type="Pfam" id="PF00122"/>
    </source>
</evidence>
<evidence type="ECO:0000256" key="11">
    <source>
        <dbReference type="ARBA" id="ARBA00023065"/>
    </source>
</evidence>
<evidence type="ECO:0000256" key="4">
    <source>
        <dbReference type="ARBA" id="ARBA00022475"/>
    </source>
</evidence>
<keyword evidence="6 13" id="KW-0812">Transmembrane</keyword>
<accession>A0ABW0C148</accession>
<dbReference type="InterPro" id="IPR001757">
    <property type="entry name" value="P_typ_ATPase"/>
</dbReference>
<evidence type="ECO:0000313" key="16">
    <source>
        <dbReference type="EMBL" id="MFC5193516.1"/>
    </source>
</evidence>
<keyword evidence="4" id="KW-1003">Cell membrane</keyword>
<dbReference type="InterPro" id="IPR008250">
    <property type="entry name" value="ATPase_P-typ_transduc_dom_A_sf"/>
</dbReference>
<keyword evidence="8" id="KW-0460">Magnesium</keyword>
<comment type="caution">
    <text evidence="16">The sequence shown here is derived from an EMBL/GenBank/DDBJ whole genome shotgun (WGS) entry which is preliminary data.</text>
</comment>
<dbReference type="PANTHER" id="PTHR43520">
    <property type="entry name" value="ATP7, ISOFORM B"/>
    <property type="match status" value="1"/>
</dbReference>
<dbReference type="EMBL" id="JBHSKS010000020">
    <property type="protein sequence ID" value="MFC5193516.1"/>
    <property type="molecule type" value="Genomic_DNA"/>
</dbReference>
<dbReference type="SUPFAM" id="SSF81653">
    <property type="entry name" value="Calcium ATPase, transduction domain A"/>
    <property type="match status" value="1"/>
</dbReference>
<feature type="transmembrane region" description="Helical" evidence="13">
    <location>
        <begin position="275"/>
        <end position="293"/>
    </location>
</feature>
<dbReference type="PROSITE" id="PS00154">
    <property type="entry name" value="ATPASE_E1_E2"/>
    <property type="match status" value="1"/>
</dbReference>
<dbReference type="Gene3D" id="3.40.50.1000">
    <property type="entry name" value="HAD superfamily/HAD-like"/>
    <property type="match status" value="1"/>
</dbReference>
<dbReference type="Gene3D" id="3.40.1110.10">
    <property type="entry name" value="Calcium-transporting ATPase, cytoplasmic domain N"/>
    <property type="match status" value="1"/>
</dbReference>
<protein>
    <submittedName>
        <fullName evidence="16">Heavy metal translocating P-type ATPase</fullName>
    </submittedName>
</protein>
<dbReference type="SUPFAM" id="SSF56784">
    <property type="entry name" value="HAD-like"/>
    <property type="match status" value="1"/>
</dbReference>
<dbReference type="InterPro" id="IPR023214">
    <property type="entry name" value="HAD_sf"/>
</dbReference>
<feature type="transmembrane region" description="Helical" evidence="13">
    <location>
        <begin position="751"/>
        <end position="770"/>
    </location>
</feature>
<feature type="transmembrane region" description="Helical" evidence="13">
    <location>
        <begin position="426"/>
        <end position="446"/>
    </location>
</feature>
<dbReference type="NCBIfam" id="TIGR01494">
    <property type="entry name" value="ATPase_P-type"/>
    <property type="match status" value="1"/>
</dbReference>
<dbReference type="Pfam" id="PF12156">
    <property type="entry name" value="ATPase-cat_bd"/>
    <property type="match status" value="1"/>
</dbReference>
<feature type="transmembrane region" description="Helical" evidence="13">
    <location>
        <begin position="249"/>
        <end position="269"/>
    </location>
</feature>
<dbReference type="Proteomes" id="UP001596163">
    <property type="component" value="Unassembled WGS sequence"/>
</dbReference>
<feature type="transmembrane region" description="Helical" evidence="13">
    <location>
        <begin position="452"/>
        <end position="477"/>
    </location>
</feature>
<organism evidence="16 17">
    <name type="scientific">Algoriphagus aquatilis</name>
    <dbReference type="NCBI Taxonomy" id="490186"/>
    <lineage>
        <taxon>Bacteria</taxon>
        <taxon>Pseudomonadati</taxon>
        <taxon>Bacteroidota</taxon>
        <taxon>Cytophagia</taxon>
        <taxon>Cytophagales</taxon>
        <taxon>Cyclobacteriaceae</taxon>
        <taxon>Algoriphagus</taxon>
    </lineage>
</organism>
<keyword evidence="10 13" id="KW-1133">Transmembrane helix</keyword>
<dbReference type="CDD" id="cd00371">
    <property type="entry name" value="HMA"/>
    <property type="match status" value="1"/>
</dbReference>
<dbReference type="InterPro" id="IPR006121">
    <property type="entry name" value="HMA_dom"/>
</dbReference>
<comment type="similarity">
    <text evidence="2">Belongs to the cation transport ATPase (P-type) (TC 3.A.3) family. Type IB subfamily.</text>
</comment>
<dbReference type="InterPro" id="IPR036163">
    <property type="entry name" value="HMA_dom_sf"/>
</dbReference>
<proteinExistence type="inferred from homology"/>
<dbReference type="Pfam" id="PF00702">
    <property type="entry name" value="Hydrolase"/>
    <property type="match status" value="1"/>
</dbReference>
<sequence>MSLGVPVKLEEKCYHCGEDCTHDSLVFDKKSFCCQGCKLVYEVLSQNDLCNYYAIESAPGKSQKQASVIKNRFDYLDDADVVNKLLDFKNDSESHVTFYIPLIHCASCIWLLENLFQINAAITGSRVDFVKKKVQIKYLNTKISLKEVVSLLSTLGYEPKINLADLDKKEGHSIDRKTLTKLGVAGFCFGNMMLFSMPEYFSEAKLLGEGFKGLFDYLNVVLSLPIVFYAASDYYVSAWNAVRQKKINMDVPIVLGIIAFFLYSLWEIFMQGNAGYMDSLGGLLFFLLLGKVYQQKTFATLEFDRDYKAYFPIAVTKLVKEREEVIPLIKLQVGDVILVRDEELIPADSLLLSERAHIDYSFVTGEELPVPKQKGELIYAGGRQKGDPILLTVQKSPSQGYLTDLWNNDSFEKENKRLLEPLANRISGVFTWTVLTIAVAAFVYWVGKDMPLAVKAFTTVLIVACPCALSMSTPFTLGNTLRIFGKGKFYLKNAAVVERLALIDTVVFDKTGTLTDPGKARIDYFGEDLSSESKQILKALVERSTHPLSNRINLWLENTPSISLENPAEIKGKGLMATYKGQQFKLGSADFVQVKNKVEVPTGNLVYFAVEHVVLGYFHIQSTLREGAAAIVSHLGQTLDLHVLSGDHGHEEESLSKALKGEVSYHFNQSPVDKLNYLKSLNQQGKNSLMIGDGLNDAGALQESQVGVAITDRVSHFSPASDAILDADSFAKIPAFLAFARDSRKIIKASFGLSFLYNIVGLSLAVQGLLSPVLCAILMPVSSISVVIFTTLVTNFMGVRKGLIHLNKA</sequence>
<dbReference type="RefSeq" id="WP_377917534.1">
    <property type="nucleotide sequence ID" value="NZ_JBHSKS010000020.1"/>
</dbReference>
<keyword evidence="12 13" id="KW-0472">Membrane</keyword>
<dbReference type="PANTHER" id="PTHR43520:SF5">
    <property type="entry name" value="CATION-TRANSPORTING P-TYPE ATPASE-RELATED"/>
    <property type="match status" value="1"/>
</dbReference>
<evidence type="ECO:0000256" key="6">
    <source>
        <dbReference type="ARBA" id="ARBA00022692"/>
    </source>
</evidence>
<dbReference type="InterPro" id="IPR023298">
    <property type="entry name" value="ATPase_P-typ_TM_dom_sf"/>
</dbReference>
<gene>
    <name evidence="16" type="ORF">ACFPIK_17210</name>
</gene>
<feature type="transmembrane region" description="Helical" evidence="13">
    <location>
        <begin position="776"/>
        <end position="799"/>
    </location>
</feature>
<evidence type="ECO:0000256" key="13">
    <source>
        <dbReference type="SAM" id="Phobius"/>
    </source>
</evidence>
<keyword evidence="9" id="KW-1278">Translocase</keyword>
<reference evidence="17" key="1">
    <citation type="journal article" date="2019" name="Int. J. Syst. Evol. Microbiol.">
        <title>The Global Catalogue of Microorganisms (GCM) 10K type strain sequencing project: providing services to taxonomists for standard genome sequencing and annotation.</title>
        <authorList>
            <consortium name="The Broad Institute Genomics Platform"/>
            <consortium name="The Broad Institute Genome Sequencing Center for Infectious Disease"/>
            <person name="Wu L."/>
            <person name="Ma J."/>
        </authorList>
    </citation>
    <scope>NUCLEOTIDE SEQUENCE [LARGE SCALE GENOMIC DNA]</scope>
    <source>
        <strain evidence="17">CGMCC 1.7030</strain>
    </source>
</reference>
<evidence type="ECO:0000256" key="8">
    <source>
        <dbReference type="ARBA" id="ARBA00022842"/>
    </source>
</evidence>
<dbReference type="PRINTS" id="PR00119">
    <property type="entry name" value="CATATPASE"/>
</dbReference>
<dbReference type="Gene3D" id="2.70.150.10">
    <property type="entry name" value="Calcium-transporting ATPase, cytoplasmic transduction domain A"/>
    <property type="match status" value="1"/>
</dbReference>
<evidence type="ECO:0000256" key="9">
    <source>
        <dbReference type="ARBA" id="ARBA00022967"/>
    </source>
</evidence>
<name>A0ABW0C148_9BACT</name>
<dbReference type="Gene3D" id="3.30.70.100">
    <property type="match status" value="1"/>
</dbReference>
<evidence type="ECO:0000256" key="5">
    <source>
        <dbReference type="ARBA" id="ARBA00022553"/>
    </source>
</evidence>
<dbReference type="InterPro" id="IPR021993">
    <property type="entry name" value="ATPase-cat-bd"/>
</dbReference>